<dbReference type="RefSeq" id="WP_111456793.1">
    <property type="nucleotide sequence ID" value="NZ_QFYP01000001.1"/>
</dbReference>
<evidence type="ECO:0000256" key="1">
    <source>
        <dbReference type="SAM" id="MobiDB-lite"/>
    </source>
</evidence>
<protein>
    <submittedName>
        <fullName evidence="2">Uncharacterized protein</fullName>
    </submittedName>
</protein>
<dbReference type="OrthoDB" id="7211134at2"/>
<feature type="region of interest" description="Disordered" evidence="1">
    <location>
        <begin position="1"/>
        <end position="114"/>
    </location>
</feature>
<feature type="compositionally biased region" description="Polar residues" evidence="1">
    <location>
        <begin position="8"/>
        <end position="21"/>
    </location>
</feature>
<organism evidence="2 3">
    <name type="scientific">Phenylobacterium hankyongense</name>
    <dbReference type="NCBI Taxonomy" id="1813876"/>
    <lineage>
        <taxon>Bacteria</taxon>
        <taxon>Pseudomonadati</taxon>
        <taxon>Pseudomonadota</taxon>
        <taxon>Alphaproteobacteria</taxon>
        <taxon>Caulobacterales</taxon>
        <taxon>Caulobacteraceae</taxon>
        <taxon>Phenylobacterium</taxon>
    </lineage>
</organism>
<sequence>MSKGSYRGGSTLTGWNANGYVSGSAGRKLRGKAATARTAQTSSESATEDEIVRRRHGLTPRKPKPKPETQAEKNARQRRITRVSAPVVVKVKRRRQLKKPAPRPLVSAPRSKTP</sequence>
<feature type="compositionally biased region" description="Basic and acidic residues" evidence="1">
    <location>
        <begin position="65"/>
        <end position="75"/>
    </location>
</feature>
<reference evidence="3" key="1">
    <citation type="submission" date="2018-05" db="EMBL/GenBank/DDBJ databases">
        <authorList>
            <person name="Li X."/>
        </authorList>
    </citation>
    <scope>NUCLEOTIDE SEQUENCE [LARGE SCALE GENOMIC DNA]</scope>
    <source>
        <strain evidence="3">HKS-05</strain>
    </source>
</reference>
<dbReference type="AlphaFoldDB" id="A0A328AWP1"/>
<comment type="caution">
    <text evidence="2">The sequence shown here is derived from an EMBL/GenBank/DDBJ whole genome shotgun (WGS) entry which is preliminary data.</text>
</comment>
<dbReference type="EMBL" id="QFYP01000001">
    <property type="protein sequence ID" value="RAK59500.1"/>
    <property type="molecule type" value="Genomic_DNA"/>
</dbReference>
<feature type="compositionally biased region" description="Basic residues" evidence="1">
    <location>
        <begin position="90"/>
        <end position="101"/>
    </location>
</feature>
<accession>A0A328AWP1</accession>
<evidence type="ECO:0000313" key="2">
    <source>
        <dbReference type="EMBL" id="RAK59500.1"/>
    </source>
</evidence>
<dbReference type="Proteomes" id="UP000249842">
    <property type="component" value="Unassembled WGS sequence"/>
</dbReference>
<proteinExistence type="predicted"/>
<evidence type="ECO:0000313" key="3">
    <source>
        <dbReference type="Proteomes" id="UP000249842"/>
    </source>
</evidence>
<keyword evidence="3" id="KW-1185">Reference proteome</keyword>
<name>A0A328AWP1_9CAUL</name>
<gene>
    <name evidence="2" type="ORF">DJ021_06630</name>
</gene>
<feature type="compositionally biased region" description="Basic residues" evidence="1">
    <location>
        <begin position="53"/>
        <end position="64"/>
    </location>
</feature>